<proteinExistence type="predicted"/>
<reference evidence="1 2" key="1">
    <citation type="submission" date="2020-08" db="EMBL/GenBank/DDBJ databases">
        <title>Plant Genome Project.</title>
        <authorList>
            <person name="Zhang R.-G."/>
        </authorList>
    </citation>
    <scope>NUCLEOTIDE SEQUENCE [LARGE SCALE GENOMIC DNA]</scope>
    <source>
        <tissue evidence="1">Rhizome</tissue>
    </source>
</reference>
<evidence type="ECO:0000313" key="1">
    <source>
        <dbReference type="EMBL" id="KAG6528358.1"/>
    </source>
</evidence>
<dbReference type="EMBL" id="JACMSC010000003">
    <property type="protein sequence ID" value="KAG6528358.1"/>
    <property type="molecule type" value="Genomic_DNA"/>
</dbReference>
<dbReference type="AlphaFoldDB" id="A0A8J5HJA9"/>
<keyword evidence="2" id="KW-1185">Reference proteome</keyword>
<name>A0A8J5HJA9_ZINOF</name>
<organism evidence="1 2">
    <name type="scientific">Zingiber officinale</name>
    <name type="common">Ginger</name>
    <name type="synonym">Amomum zingiber</name>
    <dbReference type="NCBI Taxonomy" id="94328"/>
    <lineage>
        <taxon>Eukaryota</taxon>
        <taxon>Viridiplantae</taxon>
        <taxon>Streptophyta</taxon>
        <taxon>Embryophyta</taxon>
        <taxon>Tracheophyta</taxon>
        <taxon>Spermatophyta</taxon>
        <taxon>Magnoliopsida</taxon>
        <taxon>Liliopsida</taxon>
        <taxon>Zingiberales</taxon>
        <taxon>Zingiberaceae</taxon>
        <taxon>Zingiber</taxon>
    </lineage>
</organism>
<protein>
    <submittedName>
        <fullName evidence="1">Uncharacterized protein</fullName>
    </submittedName>
</protein>
<comment type="caution">
    <text evidence="1">The sequence shown here is derived from an EMBL/GenBank/DDBJ whole genome shotgun (WGS) entry which is preliminary data.</text>
</comment>
<evidence type="ECO:0000313" key="2">
    <source>
        <dbReference type="Proteomes" id="UP000734854"/>
    </source>
</evidence>
<dbReference type="Proteomes" id="UP000734854">
    <property type="component" value="Unassembled WGS sequence"/>
</dbReference>
<dbReference type="PANTHER" id="PTHR35694">
    <property type="entry name" value="DENEDDYLASE"/>
    <property type="match status" value="1"/>
</dbReference>
<dbReference type="PANTHER" id="PTHR35694:SF1">
    <property type="entry name" value="DENEDDYLASE"/>
    <property type="match status" value="1"/>
</dbReference>
<gene>
    <name evidence="1" type="ORF">ZIOFF_010512</name>
</gene>
<sequence length="633" mass="69059">MAVPLQAPALPLSSLLPPRALAPRGLRLRRRIAALHANDDELLRAITSSAGASLPAIRSYDADLASLTLVGAVGFEQAVTAAAADGGGAAEEHLSSGSSTMVVETVFPGGADERSTVSTRLILPAKRVKEKAKKLRNSLNSDILAGNTTNILAMTFRQVTLQKVWSYKLTSFCPGTERNMEDLAKPREAPFQFTVSSSDVRFLSVLAETICSFALNETERRCSGKVDSSRLMSMFSWLQKPHGKCSADSSMCVYKIAERGIVMNAMSQVDKFSSIKGIRYTARKPGHSWWVAPNYPRLEKAGGPGLSYWTNEFVPAYRVQISADIFKDAKLEGWHKVELANVLDMYYEDRFMLPAKQLVCSLLTRSSNVQIKKVPSCFAMLGSSLKKLIFALAGACTFIALSILAQAHWQHLLKLKTSTERNNSVSSTNLGDYHLQDYGTTEGGSYAISVVENIKDALGWPGDVLFDVSIGAWTGVLPNDLMNNYQFHLDIHNEKDHISNFHDTPANHGTKPYGSLISPETQNAECSHIEQSTLMHTSGMNNVDSHSNAQDIASFQVVLSGDGKIIGFQPTNRVAVNQWASNPLAKALYGGRKLSPGLFEPSLKIPTPPKVVPLELLMSANPESSFALARPIR</sequence>
<accession>A0A8J5HJA9</accession>